<dbReference type="RefSeq" id="WP_012551757.1">
    <property type="nucleotide sequence ID" value="NC_011313.1"/>
</dbReference>
<proteinExistence type="predicted"/>
<gene>
    <name evidence="2" type="ordered locus">VSAL_II0413</name>
</gene>
<dbReference type="EMBL" id="FM178380">
    <property type="protein sequence ID" value="CAQ81167.1"/>
    <property type="molecule type" value="Genomic_DNA"/>
</dbReference>
<evidence type="ECO:0000256" key="1">
    <source>
        <dbReference type="SAM" id="MobiDB-lite"/>
    </source>
</evidence>
<name>B6ER37_ALISL</name>
<feature type="region of interest" description="Disordered" evidence="1">
    <location>
        <begin position="61"/>
        <end position="90"/>
    </location>
</feature>
<dbReference type="eggNOG" id="COG1196">
    <property type="taxonomic scope" value="Bacteria"/>
</dbReference>
<reference evidence="2 3" key="1">
    <citation type="journal article" date="2008" name="BMC Genomics">
        <title>The genome sequence of the fish pathogen Aliivibrio salmonicida strain LFI1238 shows extensive evidence of gene decay.</title>
        <authorList>
            <person name="Hjerde E."/>
            <person name="Lorentzen M.S."/>
            <person name="Holden M.T."/>
            <person name="Seeger K."/>
            <person name="Paulsen S."/>
            <person name="Bason N."/>
            <person name="Churcher C."/>
            <person name="Harris D."/>
            <person name="Norbertczak H."/>
            <person name="Quail M.A."/>
            <person name="Sanders S."/>
            <person name="Thurston S."/>
            <person name="Parkhill J."/>
            <person name="Willassen N.P."/>
            <person name="Thomson N.R."/>
        </authorList>
    </citation>
    <scope>NUCLEOTIDE SEQUENCE [LARGE SCALE GENOMIC DNA]</scope>
    <source>
        <strain evidence="2 3">LFI1238</strain>
    </source>
</reference>
<feature type="compositionally biased region" description="Basic and acidic residues" evidence="1">
    <location>
        <begin position="77"/>
        <end position="86"/>
    </location>
</feature>
<keyword evidence="3" id="KW-1185">Reference proteome</keyword>
<dbReference type="KEGG" id="vsa:VSAL_II0413"/>
<dbReference type="AlphaFoldDB" id="B6ER37"/>
<accession>B6ER37</accession>
<dbReference type="Proteomes" id="UP000001730">
    <property type="component" value="Chromosome 2"/>
</dbReference>
<protein>
    <submittedName>
        <fullName evidence="2">Membrane protein</fullName>
    </submittedName>
</protein>
<dbReference type="HOGENOM" id="CLU_338798_0_0_6"/>
<dbReference type="CDD" id="cd14740">
    <property type="entry name" value="PAAR_4"/>
    <property type="match status" value="1"/>
</dbReference>
<organism evidence="2 3">
    <name type="scientific">Aliivibrio salmonicida (strain LFI1238)</name>
    <name type="common">Vibrio salmonicida (strain LFI1238)</name>
    <dbReference type="NCBI Taxonomy" id="316275"/>
    <lineage>
        <taxon>Bacteria</taxon>
        <taxon>Pseudomonadati</taxon>
        <taxon>Pseudomonadota</taxon>
        <taxon>Gammaproteobacteria</taxon>
        <taxon>Vibrionales</taxon>
        <taxon>Vibrionaceae</taxon>
        <taxon>Aliivibrio</taxon>
    </lineage>
</organism>
<evidence type="ECO:0000313" key="3">
    <source>
        <dbReference type="Proteomes" id="UP000001730"/>
    </source>
</evidence>
<sequence length="839" mass="91563">MAATVGANGLSVVHQGSGGEASADSPDVCATTVGNSTVNIAYGNSAKSSDLADGSTTVTMDSGNSVALKGSTFSKSSGDEGGDKKGVSSGTIQGEAAFTSASPTVKIEGQGVARQSDAMTMNSGNTTCSGVQNPAFQVSTPEPEMYSVTVHCENLSNAPFKVKDGDDNVVATGELDGTGKCTLPPLPEDMRLEVEYEESSKPYRWAPGPVDFNLRNGKLLDDAFFSLAAGSQYPFWQRKPNSRAEQYQWGILSCQTYPNDTLQSMIELDAKYLSPQHFTYWDAEEFAIALLKVMDKDPMEQKDVRYLVSQLLCITSPNISTSLYADAIYSFIWLDESTSYTELWANMRYFGNGDPKNGWESIDWSSAAQHINKVADAFFERFLSRLECVKNNASLTGYTEVEKVTLVHIDTVKRVRKQLVDQIKVLLDDTKTKIQAIIDKGGEKPPVVLRPNQIVASTYDLHDKLYIKTPKLDKPKIEKDDAVDIDDTYLVFSDVEITIENFVKETYLSTDPEIIDHFIKTNPHLKRSFHQIIEGMPLVVSPWKKTHDDEAYAIAQADELMTEFLKLSSEEKKWFAQHHETTANALLIVATSNLDVNEGSSDSSDLSNINLSHLLAGSGAVIAGAQVQGNKISQRMTSFAEYSKFVATKTEGLSGQALYSNEDYKKWRSTARTFKSEMKNIISEVGKPGYFKSIQVNNINRYFNVDKRQLYKAKDFSKTISGINMTALYKESMSFSKGLKTGGWLVTGLGLYGNAQSIYQTCDMNGVISEACGRSSTKNISSGAVNVLGGAAIGYGLALAPVTGGLSIVLTGVGAFVWGVYGGDISNSVGDWVEGKIFD</sequence>
<evidence type="ECO:0000313" key="2">
    <source>
        <dbReference type="EMBL" id="CAQ81167.1"/>
    </source>
</evidence>
<dbReference type="Pfam" id="PF13665">
    <property type="entry name" value="Tox-PAAR-like"/>
    <property type="match status" value="1"/>
</dbReference>